<dbReference type="InterPro" id="IPR050777">
    <property type="entry name" value="SET2_Histone-Lys_MeTrsfase"/>
</dbReference>
<feature type="compositionally biased region" description="Low complexity" evidence="8">
    <location>
        <begin position="13"/>
        <end position="28"/>
    </location>
</feature>
<dbReference type="GO" id="GO:0042054">
    <property type="term" value="F:histone methyltransferase activity"/>
    <property type="evidence" value="ECO:0007669"/>
    <property type="project" value="InterPro"/>
</dbReference>
<dbReference type="Pfam" id="PF00856">
    <property type="entry name" value="SET"/>
    <property type="match status" value="1"/>
</dbReference>
<keyword evidence="6" id="KW-0949">S-adenosyl-L-methionine</keyword>
<protein>
    <recommendedName>
        <fullName evidence="14">SET domain-containing protein</fullName>
    </recommendedName>
</protein>
<keyword evidence="13" id="KW-1185">Reference proteome</keyword>
<feature type="compositionally biased region" description="Basic and acidic residues" evidence="8">
    <location>
        <begin position="44"/>
        <end position="55"/>
    </location>
</feature>
<dbReference type="OrthoDB" id="422362at2759"/>
<evidence type="ECO:0000256" key="2">
    <source>
        <dbReference type="ARBA" id="ARBA00004286"/>
    </source>
</evidence>
<dbReference type="SUPFAM" id="SSF82199">
    <property type="entry name" value="SET domain"/>
    <property type="match status" value="1"/>
</dbReference>
<dbReference type="SMART" id="SM00508">
    <property type="entry name" value="PostSET"/>
    <property type="match status" value="1"/>
</dbReference>
<evidence type="ECO:0000256" key="5">
    <source>
        <dbReference type="ARBA" id="ARBA00022679"/>
    </source>
</evidence>
<evidence type="ECO:0000256" key="6">
    <source>
        <dbReference type="ARBA" id="ARBA00022691"/>
    </source>
</evidence>
<dbReference type="GO" id="GO:0005634">
    <property type="term" value="C:nucleus"/>
    <property type="evidence" value="ECO:0007669"/>
    <property type="project" value="UniProtKB-SubCell"/>
</dbReference>
<organism evidence="12 13">
    <name type="scientific">Microthyrium microscopicum</name>
    <dbReference type="NCBI Taxonomy" id="703497"/>
    <lineage>
        <taxon>Eukaryota</taxon>
        <taxon>Fungi</taxon>
        <taxon>Dikarya</taxon>
        <taxon>Ascomycota</taxon>
        <taxon>Pezizomycotina</taxon>
        <taxon>Dothideomycetes</taxon>
        <taxon>Dothideomycetes incertae sedis</taxon>
        <taxon>Microthyriales</taxon>
        <taxon>Microthyriaceae</taxon>
        <taxon>Microthyrium</taxon>
    </lineage>
</organism>
<feature type="compositionally biased region" description="Polar residues" evidence="8">
    <location>
        <begin position="1"/>
        <end position="12"/>
    </location>
</feature>
<keyword evidence="3" id="KW-0158">Chromosome</keyword>
<feature type="domain" description="AWS" evidence="11">
    <location>
        <begin position="353"/>
        <end position="401"/>
    </location>
</feature>
<feature type="compositionally biased region" description="Polar residues" evidence="8">
    <location>
        <begin position="739"/>
        <end position="771"/>
    </location>
</feature>
<dbReference type="InterPro" id="IPR006560">
    <property type="entry name" value="AWS_dom"/>
</dbReference>
<dbReference type="Proteomes" id="UP000799302">
    <property type="component" value="Unassembled WGS sequence"/>
</dbReference>
<dbReference type="SMART" id="SM00317">
    <property type="entry name" value="SET"/>
    <property type="match status" value="1"/>
</dbReference>
<feature type="compositionally biased region" description="Low complexity" evidence="8">
    <location>
        <begin position="191"/>
        <end position="201"/>
    </location>
</feature>
<evidence type="ECO:0000256" key="4">
    <source>
        <dbReference type="ARBA" id="ARBA00022603"/>
    </source>
</evidence>
<sequence>MSRRVSPSNTLLSSTRGTPSATATPPTAVSDIDSVAPAAGGDGEVVRRSARERKQTFTSLSDKMLSGSAVHTRRDYRKKDDPWDNAMVNYPTMLAKVSGVTLVGDADSDSPSKQLLDENEKALDLDIGRRASSTPQRGTIARSRSIRQSAKSAVSVLGKRTRGAIEATKDAAQDLVRTASLRSRVPKRKAGSPSPSIAPASKKAKVNSRLRKVSTPTDPESEEEEADSDSEDEESSEPIKPAKKQKMFLEHGLYVGQTREDAAPKPKGKKSASRVAQDENSVFPLPLFHGDRLINSQPAAPGKSIPWVPYTLPFNVLHPLTKKERPKDWKNLTRNRFVDDAKEIYKNRIKDQEALSQCQCTEETGGCGSDCLNLTMRYECNAFNCSLGPDHCKNRPFAELKWRRENKNATRQLSEGETARKKEANLFGEGIEVVKTKGRGYGVRAMRSFRPGQIIVEYTGEIITSEEAERRMNKEYKDHENFYMMTFNKGLIIDGFVGNVCRFVNHSCDPNCTIEKWTVDGQPRMALFAGRGGVEVGDEITYDYKFAPFSKTNVQKCLCGAKNCIGVLGPAPKKPDNKAKAFVAAAGKLAGKAKRKMMEAFSTNDQPSTPSKRRKTGTAAATPSSRHKKTDPRTGNAPAVELKSTAVMQVQRQGREERAMRRASSTTSLRNKTGHSLRARHSVATFSVPQATPPKKRLSLPQSRANKTADSIKKTGSAIARKSTAARKSFLGLPESSAKRNTSTSSTTKLLDNKKSTSSLKQSRISFNGSALSLEIPDTPKSTTRIGRLVKPSPKVRDNAARRASSSSTFDVPDTPTSELRQSSRAVKPSPKVVENSLHEKKTGSAKKAVQKKYGKRASLLSMINTSSKK</sequence>
<reference evidence="12" key="1">
    <citation type="journal article" date="2020" name="Stud. Mycol.">
        <title>101 Dothideomycetes genomes: a test case for predicting lifestyles and emergence of pathogens.</title>
        <authorList>
            <person name="Haridas S."/>
            <person name="Albert R."/>
            <person name="Binder M."/>
            <person name="Bloem J."/>
            <person name="Labutti K."/>
            <person name="Salamov A."/>
            <person name="Andreopoulos B."/>
            <person name="Baker S."/>
            <person name="Barry K."/>
            <person name="Bills G."/>
            <person name="Bluhm B."/>
            <person name="Cannon C."/>
            <person name="Castanera R."/>
            <person name="Culley D."/>
            <person name="Daum C."/>
            <person name="Ezra D."/>
            <person name="Gonzalez J."/>
            <person name="Henrissat B."/>
            <person name="Kuo A."/>
            <person name="Liang C."/>
            <person name="Lipzen A."/>
            <person name="Lutzoni F."/>
            <person name="Magnuson J."/>
            <person name="Mondo S."/>
            <person name="Nolan M."/>
            <person name="Ohm R."/>
            <person name="Pangilinan J."/>
            <person name="Park H.-J."/>
            <person name="Ramirez L."/>
            <person name="Alfaro M."/>
            <person name="Sun H."/>
            <person name="Tritt A."/>
            <person name="Yoshinaga Y."/>
            <person name="Zwiers L.-H."/>
            <person name="Turgeon B."/>
            <person name="Goodwin S."/>
            <person name="Spatafora J."/>
            <person name="Crous P."/>
            <person name="Grigoriev I."/>
        </authorList>
    </citation>
    <scope>NUCLEOTIDE SEQUENCE</scope>
    <source>
        <strain evidence="12">CBS 115976</strain>
    </source>
</reference>
<evidence type="ECO:0000256" key="1">
    <source>
        <dbReference type="ARBA" id="ARBA00004123"/>
    </source>
</evidence>
<feature type="compositionally biased region" description="Polar residues" evidence="8">
    <location>
        <begin position="601"/>
        <end position="610"/>
    </location>
</feature>
<keyword evidence="5" id="KW-0808">Transferase</keyword>
<dbReference type="GO" id="GO:0005694">
    <property type="term" value="C:chromosome"/>
    <property type="evidence" value="ECO:0007669"/>
    <property type="project" value="UniProtKB-SubCell"/>
</dbReference>
<dbReference type="SMART" id="SM00570">
    <property type="entry name" value="AWS"/>
    <property type="match status" value="1"/>
</dbReference>
<dbReference type="PROSITE" id="PS51215">
    <property type="entry name" value="AWS"/>
    <property type="match status" value="1"/>
</dbReference>
<evidence type="ECO:0000256" key="7">
    <source>
        <dbReference type="ARBA" id="ARBA00023242"/>
    </source>
</evidence>
<dbReference type="EMBL" id="MU004230">
    <property type="protein sequence ID" value="KAF2674882.1"/>
    <property type="molecule type" value="Genomic_DNA"/>
</dbReference>
<feature type="compositionally biased region" description="Basic residues" evidence="8">
    <location>
        <begin position="672"/>
        <end position="681"/>
    </location>
</feature>
<accession>A0A6A6URL4</accession>
<evidence type="ECO:0000313" key="12">
    <source>
        <dbReference type="EMBL" id="KAF2674882.1"/>
    </source>
</evidence>
<feature type="compositionally biased region" description="Polar residues" evidence="8">
    <location>
        <begin position="700"/>
        <end position="709"/>
    </location>
</feature>
<name>A0A6A6URL4_9PEZI</name>
<feature type="compositionally biased region" description="Acidic residues" evidence="8">
    <location>
        <begin position="219"/>
        <end position="236"/>
    </location>
</feature>
<feature type="domain" description="SET" evidence="9">
    <location>
        <begin position="429"/>
        <end position="545"/>
    </location>
</feature>
<dbReference type="PANTHER" id="PTHR22884">
    <property type="entry name" value="SET DOMAIN PROTEINS"/>
    <property type="match status" value="1"/>
</dbReference>
<feature type="compositionally biased region" description="Basic residues" evidence="8">
    <location>
        <begin position="202"/>
        <end position="212"/>
    </location>
</feature>
<keyword evidence="4" id="KW-0489">Methyltransferase</keyword>
<comment type="subcellular location">
    <subcellularLocation>
        <location evidence="2">Chromosome</location>
    </subcellularLocation>
    <subcellularLocation>
        <location evidence="1">Nucleus</location>
    </subcellularLocation>
</comment>
<evidence type="ECO:0008006" key="14">
    <source>
        <dbReference type="Google" id="ProtNLM"/>
    </source>
</evidence>
<feature type="region of interest" description="Disordered" evidence="8">
    <location>
        <begin position="129"/>
        <end position="277"/>
    </location>
</feature>
<evidence type="ECO:0000259" key="9">
    <source>
        <dbReference type="PROSITE" id="PS50280"/>
    </source>
</evidence>
<evidence type="ECO:0000313" key="13">
    <source>
        <dbReference type="Proteomes" id="UP000799302"/>
    </source>
</evidence>
<dbReference type="Pfam" id="PF17907">
    <property type="entry name" value="AWS"/>
    <property type="match status" value="1"/>
</dbReference>
<evidence type="ECO:0000256" key="3">
    <source>
        <dbReference type="ARBA" id="ARBA00022454"/>
    </source>
</evidence>
<proteinExistence type="predicted"/>
<evidence type="ECO:0000259" key="10">
    <source>
        <dbReference type="PROSITE" id="PS50868"/>
    </source>
</evidence>
<dbReference type="GO" id="GO:0032259">
    <property type="term" value="P:methylation"/>
    <property type="evidence" value="ECO:0007669"/>
    <property type="project" value="UniProtKB-KW"/>
</dbReference>
<dbReference type="InterPro" id="IPR046341">
    <property type="entry name" value="SET_dom_sf"/>
</dbReference>
<feature type="region of interest" description="Disordered" evidence="8">
    <location>
        <begin position="1"/>
        <end position="85"/>
    </location>
</feature>
<dbReference type="Gene3D" id="2.170.270.10">
    <property type="entry name" value="SET domain"/>
    <property type="match status" value="1"/>
</dbReference>
<feature type="compositionally biased region" description="Polar residues" evidence="8">
    <location>
        <begin position="815"/>
        <end position="825"/>
    </location>
</feature>
<dbReference type="PROSITE" id="PS50868">
    <property type="entry name" value="POST_SET"/>
    <property type="match status" value="1"/>
</dbReference>
<gene>
    <name evidence="12" type="ORF">BT63DRAFT_420142</name>
</gene>
<evidence type="ECO:0000256" key="8">
    <source>
        <dbReference type="SAM" id="MobiDB-lite"/>
    </source>
</evidence>
<feature type="region of interest" description="Disordered" evidence="8">
    <location>
        <begin position="601"/>
        <end position="870"/>
    </location>
</feature>
<evidence type="ECO:0000259" key="11">
    <source>
        <dbReference type="PROSITE" id="PS51215"/>
    </source>
</evidence>
<dbReference type="AlphaFoldDB" id="A0A6A6URL4"/>
<dbReference type="InterPro" id="IPR003616">
    <property type="entry name" value="Post-SET_dom"/>
</dbReference>
<dbReference type="PROSITE" id="PS50280">
    <property type="entry name" value="SET"/>
    <property type="match status" value="1"/>
</dbReference>
<dbReference type="InterPro" id="IPR001214">
    <property type="entry name" value="SET_dom"/>
</dbReference>
<feature type="domain" description="Post-SET" evidence="10">
    <location>
        <begin position="553"/>
        <end position="569"/>
    </location>
</feature>
<keyword evidence="7" id="KW-0539">Nucleus</keyword>